<proteinExistence type="predicted"/>
<dbReference type="InterPro" id="IPR000058">
    <property type="entry name" value="Znf_AN1"/>
</dbReference>
<dbReference type="EMBL" id="KV441412">
    <property type="protein sequence ID" value="OAF55047.1"/>
    <property type="molecule type" value="Genomic_DNA"/>
</dbReference>
<evidence type="ECO:0000313" key="7">
    <source>
        <dbReference type="EMBL" id="OAF55047.1"/>
    </source>
</evidence>
<accession>A0A176ZYX7</accession>
<dbReference type="SMART" id="SM00213">
    <property type="entry name" value="UBQ"/>
    <property type="match status" value="1"/>
</dbReference>
<dbReference type="GeneID" id="36291809"/>
<feature type="domain" description="Ubiquitin-like" evidence="5">
    <location>
        <begin position="18"/>
        <end position="94"/>
    </location>
</feature>
<evidence type="ECO:0000256" key="4">
    <source>
        <dbReference type="PROSITE-ProRule" id="PRU00449"/>
    </source>
</evidence>
<dbReference type="SMART" id="SM00154">
    <property type="entry name" value="ZnF_AN1"/>
    <property type="match status" value="1"/>
</dbReference>
<dbReference type="SUPFAM" id="SSF118310">
    <property type="entry name" value="AN1-like Zinc finger"/>
    <property type="match status" value="1"/>
</dbReference>
<keyword evidence="1" id="KW-0479">Metal-binding</keyword>
<dbReference type="RefSeq" id="XP_024320350.1">
    <property type="nucleotide sequence ID" value="XM_024472313.1"/>
</dbReference>
<dbReference type="InterPro" id="IPR000626">
    <property type="entry name" value="Ubiquitin-like_dom"/>
</dbReference>
<dbReference type="InterPro" id="IPR029071">
    <property type="entry name" value="Ubiquitin-like_domsf"/>
</dbReference>
<organism evidence="7">
    <name type="scientific">Pseudogymnoascus destructans</name>
    <dbReference type="NCBI Taxonomy" id="655981"/>
    <lineage>
        <taxon>Eukaryota</taxon>
        <taxon>Fungi</taxon>
        <taxon>Dikarya</taxon>
        <taxon>Ascomycota</taxon>
        <taxon>Pezizomycotina</taxon>
        <taxon>Leotiomycetes</taxon>
        <taxon>Thelebolales</taxon>
        <taxon>Thelebolaceae</taxon>
        <taxon>Pseudogymnoascus</taxon>
    </lineage>
</organism>
<dbReference type="OrthoDB" id="428577at2759"/>
<dbReference type="GO" id="GO:0008270">
    <property type="term" value="F:zinc ion binding"/>
    <property type="evidence" value="ECO:0007669"/>
    <property type="project" value="UniProtKB-KW"/>
</dbReference>
<feature type="domain" description="AN1-type" evidence="6">
    <location>
        <begin position="96"/>
        <end position="145"/>
    </location>
</feature>
<evidence type="ECO:0000259" key="5">
    <source>
        <dbReference type="PROSITE" id="PS50053"/>
    </source>
</evidence>
<protein>
    <submittedName>
        <fullName evidence="7">Uncharacterized protein</fullName>
    </submittedName>
</protein>
<dbReference type="Proteomes" id="UP000077154">
    <property type="component" value="Unassembled WGS sequence"/>
</dbReference>
<gene>
    <name evidence="7" type="ORF">VC83_08770</name>
</gene>
<keyword evidence="2 4" id="KW-0863">Zinc-finger</keyword>
<dbReference type="InterPro" id="IPR035896">
    <property type="entry name" value="AN1-like_Znf"/>
</dbReference>
<evidence type="ECO:0000259" key="6">
    <source>
        <dbReference type="PROSITE" id="PS51039"/>
    </source>
</evidence>
<evidence type="ECO:0000256" key="2">
    <source>
        <dbReference type="ARBA" id="ARBA00022771"/>
    </source>
</evidence>
<evidence type="ECO:0000256" key="1">
    <source>
        <dbReference type="ARBA" id="ARBA00022723"/>
    </source>
</evidence>
<dbReference type="PROSITE" id="PS50053">
    <property type="entry name" value="UBIQUITIN_2"/>
    <property type="match status" value="1"/>
</dbReference>
<keyword evidence="3" id="KW-0862">Zinc</keyword>
<evidence type="ECO:0000256" key="3">
    <source>
        <dbReference type="ARBA" id="ARBA00022833"/>
    </source>
</evidence>
<dbReference type="SUPFAM" id="SSF54236">
    <property type="entry name" value="Ubiquitin-like"/>
    <property type="match status" value="1"/>
</dbReference>
<dbReference type="PROSITE" id="PS51039">
    <property type="entry name" value="ZF_AN1"/>
    <property type="match status" value="1"/>
</dbReference>
<name>A0A176ZYX7_9PEZI</name>
<dbReference type="Pfam" id="PF01428">
    <property type="entry name" value="zf-AN1"/>
    <property type="match status" value="1"/>
</dbReference>
<reference evidence="7" key="1">
    <citation type="submission" date="2016-03" db="EMBL/GenBank/DDBJ databases">
        <title>Updated assembly of Pseudogymnoascus destructans, the fungus causing white-nose syndrome of bats.</title>
        <authorList>
            <person name="Palmer J.M."/>
            <person name="Drees K.P."/>
            <person name="Foster J.T."/>
            <person name="Lindner D.L."/>
        </authorList>
    </citation>
    <scope>NUCLEOTIDE SEQUENCE [LARGE SCALE GENOMIC DNA]</scope>
    <source>
        <strain evidence="7">20631-21</strain>
    </source>
</reference>
<dbReference type="Gene3D" id="4.10.1110.10">
    <property type="entry name" value="AN1-like Zinc finger"/>
    <property type="match status" value="1"/>
</dbReference>
<dbReference type="AlphaFoldDB" id="A0A176ZYX7"/>
<sequence length="166" mass="18078">MVSLSRSSSASPEPSETMQIFIKNLSGDIIPLTVPVDISLSHIKTLLSLRTSLPTTSLNLVHAGKHLPSSTAPLTAHGIKPESTLHLVVPMRGGMPPKKIRCTHKECREVAQRIVGDCGFCNGHFCGKHRLLEDHKCTGLEDCKKESHDRNAAQLNSERTTVIKGI</sequence>
<dbReference type="Gene3D" id="3.10.20.90">
    <property type="entry name" value="Phosphatidylinositol 3-kinase Catalytic Subunit, Chain A, domain 1"/>
    <property type="match status" value="1"/>
</dbReference>
<dbReference type="Pfam" id="PF00240">
    <property type="entry name" value="ubiquitin"/>
    <property type="match status" value="1"/>
</dbReference>